<protein>
    <recommendedName>
        <fullName evidence="5">Endonuclease Z1 domain-containing protein</fullName>
    </recommendedName>
</protein>
<comment type="caution">
    <text evidence="3">The sequence shown here is derived from an EMBL/GenBank/DDBJ whole genome shotgun (WGS) entry which is preliminary data.</text>
</comment>
<feature type="domain" description="Helicase/UvrB N-terminal" evidence="1">
    <location>
        <begin position="112"/>
        <end position="316"/>
    </location>
</feature>
<proteinExistence type="predicted"/>
<dbReference type="InterPro" id="IPR027417">
    <property type="entry name" value="P-loop_NTPase"/>
</dbReference>
<evidence type="ECO:0000313" key="4">
    <source>
        <dbReference type="Proteomes" id="UP000307201"/>
    </source>
</evidence>
<evidence type="ECO:0000259" key="2">
    <source>
        <dbReference type="Pfam" id="PF10593"/>
    </source>
</evidence>
<dbReference type="GO" id="GO:0005524">
    <property type="term" value="F:ATP binding"/>
    <property type="evidence" value="ECO:0007669"/>
    <property type="project" value="InterPro"/>
</dbReference>
<dbReference type="EMBL" id="VBTE01000022">
    <property type="protein sequence ID" value="TLQ06958.1"/>
    <property type="molecule type" value="Genomic_DNA"/>
</dbReference>
<dbReference type="AlphaFoldDB" id="A0A5R9C2I6"/>
<evidence type="ECO:0000313" key="3">
    <source>
        <dbReference type="EMBL" id="TLQ06958.1"/>
    </source>
</evidence>
<accession>A0A5R9C2I6</accession>
<gene>
    <name evidence="3" type="ORF">FEZ48_08115</name>
</gene>
<organism evidence="3 4">
    <name type="scientific">Marinilactibacillus psychrotolerans</name>
    <dbReference type="NCBI Taxonomy" id="191770"/>
    <lineage>
        <taxon>Bacteria</taxon>
        <taxon>Bacillati</taxon>
        <taxon>Bacillota</taxon>
        <taxon>Bacilli</taxon>
        <taxon>Lactobacillales</taxon>
        <taxon>Carnobacteriaceae</taxon>
        <taxon>Marinilactibacillus</taxon>
    </lineage>
</organism>
<reference evidence="3 4" key="1">
    <citation type="submission" date="2019-05" db="EMBL/GenBank/DDBJ databases">
        <title>The metagenome of a microbial culture collection derived from dairy environment covers the genomic content of the human microbiome.</title>
        <authorList>
            <person name="Roder T."/>
            <person name="Wuthrich D."/>
            <person name="Sattari Z."/>
            <person name="Von Ah U."/>
            <person name="Bar C."/>
            <person name="Ronchi F."/>
            <person name="Macpherson A.J."/>
            <person name="Ganal-Vonarburg S.C."/>
            <person name="Bruggmann R."/>
            <person name="Vergeres G."/>
        </authorList>
    </citation>
    <scope>NUCLEOTIDE SEQUENCE [LARGE SCALE GENOMIC DNA]</scope>
    <source>
        <strain evidence="3 4">FAM 24235</strain>
    </source>
</reference>
<dbReference type="Gene3D" id="3.40.50.300">
    <property type="entry name" value="P-loop containing nucleotide triphosphate hydrolases"/>
    <property type="match status" value="1"/>
</dbReference>
<name>A0A5R9C2I6_9LACT</name>
<feature type="domain" description="Putative endonuclease Z1" evidence="2">
    <location>
        <begin position="395"/>
        <end position="621"/>
    </location>
</feature>
<dbReference type="Pfam" id="PF04851">
    <property type="entry name" value="ResIII"/>
    <property type="match status" value="1"/>
</dbReference>
<dbReference type="RefSeq" id="WP_138472134.1">
    <property type="nucleotide sequence ID" value="NZ_VBTE01000022.1"/>
</dbReference>
<evidence type="ECO:0008006" key="5">
    <source>
        <dbReference type="Google" id="ProtNLM"/>
    </source>
</evidence>
<sequence>MYNFEQMLLSQISNVKTEPEIIELAEKLRDSGLFDYLSSEMYQNALDNAIDTLNISFGESYSVESQDKHDPWFESFYKELGITRWDRYVDYLQSQKRFAPAVINGMRENLFKITDLLGNPNGENFKRKGLVVGDVQSGKTANYVGLMNLATDANYKLIIVLTGTTNKLREQTQIRIEEGLGISSSSRKDKGVTSIKNATYKDFMPPMYLTSKTDDFNKNSVKNAISLEQTTVPIVIVTKKNTNALKSIYSWIDEYSRIQNHDHIDSSVLMIDDEADFASVDTSKDEEQPTAINSSIRKILELFTKSSYIGFTATPFANIFIDPENDSQMLGQDLFPSDYIYVLGESKEYLGVQQIFSENAAHGKMLVPLKEEYIEETYLPLKHKKDSSFERLSPSMMDAINVFFIANVIRDLRGDENSHRSMLFNISRYSDMHTNIKDIVQEYILSLQKDIRLNGKLPIEEAMKKESIVSMSKSYEKHYLNLKEGYTFEAVLRNMNDSVHRIKVAIINKDNKGVDYLAGNEEKRVIVIGGFSLSRGLTLEGLMVSYYRRNSVTYDSLLQMGRWFGYRPNYEDLVRIYMSDDVISDFEFIAMATKELKEDLELNSNRGLTPRQFGIKVRSGQIGLIITARNKMGTGSKMTASVDFNKDIVETLAISIEEKEANQKNINVITELIENNRDQLSESIHPNRKNVLPGLINIDKVHVIQFLREFIPFRGSKFDSSLIIKWLNSNESPILSKWDFAFVSGTGQNTFDFGNNVKGNTSVRTMIKAKGIQGIYKSKNSRLGSPTDGAFGLSKVQYDNVKSYNRNKGTIPQKNYFDESLNRKPIIIIYAIEPYDSGTKNVLTDQVIPMISIGIPDLGKGRSHRVDYVVNKLYQEVKEIEVEN</sequence>
<dbReference type="GO" id="GO:0016787">
    <property type="term" value="F:hydrolase activity"/>
    <property type="evidence" value="ECO:0007669"/>
    <property type="project" value="InterPro"/>
</dbReference>
<evidence type="ECO:0000259" key="1">
    <source>
        <dbReference type="Pfam" id="PF04851"/>
    </source>
</evidence>
<dbReference type="SUPFAM" id="SSF52540">
    <property type="entry name" value="P-loop containing nucleoside triphosphate hydrolases"/>
    <property type="match status" value="1"/>
</dbReference>
<dbReference type="Proteomes" id="UP000307201">
    <property type="component" value="Unassembled WGS sequence"/>
</dbReference>
<dbReference type="InterPro" id="IPR006935">
    <property type="entry name" value="Helicase/UvrB_N"/>
</dbReference>
<dbReference type="GO" id="GO:0003677">
    <property type="term" value="F:DNA binding"/>
    <property type="evidence" value="ECO:0007669"/>
    <property type="project" value="InterPro"/>
</dbReference>
<dbReference type="InterPro" id="IPR018310">
    <property type="entry name" value="Put_endonuclease_Z1-dom"/>
</dbReference>
<dbReference type="OrthoDB" id="9807498at2"/>
<dbReference type="Pfam" id="PF10593">
    <property type="entry name" value="Z1"/>
    <property type="match status" value="1"/>
</dbReference>